<dbReference type="PANTHER" id="PTHR35889:SF3">
    <property type="entry name" value="F-BOX DOMAIN-CONTAINING PROTEIN"/>
    <property type="match status" value="1"/>
</dbReference>
<name>A0A5C5XY75_9BACT</name>
<protein>
    <submittedName>
        <fullName evidence="8">Leucine Rich repeats (2 copies)</fullName>
    </submittedName>
</protein>
<evidence type="ECO:0000259" key="7">
    <source>
        <dbReference type="PROSITE" id="PS51007"/>
    </source>
</evidence>
<dbReference type="EMBL" id="SJPO01000014">
    <property type="protein sequence ID" value="TWT66875.1"/>
    <property type="molecule type" value="Genomic_DNA"/>
</dbReference>
<evidence type="ECO:0000313" key="8">
    <source>
        <dbReference type="EMBL" id="TWT66875.1"/>
    </source>
</evidence>
<accession>A0A5C5XY75</accession>
<dbReference type="SUPFAM" id="SSF46626">
    <property type="entry name" value="Cytochrome c"/>
    <property type="match status" value="1"/>
</dbReference>
<evidence type="ECO:0000256" key="1">
    <source>
        <dbReference type="ARBA" id="ARBA00022617"/>
    </source>
</evidence>
<evidence type="ECO:0000256" key="3">
    <source>
        <dbReference type="ARBA" id="ARBA00023004"/>
    </source>
</evidence>
<feature type="domain" description="Cytochrome c" evidence="7">
    <location>
        <begin position="25"/>
        <end position="114"/>
    </location>
</feature>
<dbReference type="Gene3D" id="3.80.10.10">
    <property type="entry name" value="Ribonuclease Inhibitor"/>
    <property type="match status" value="1"/>
</dbReference>
<dbReference type="InterPro" id="IPR032675">
    <property type="entry name" value="LRR_dom_sf"/>
</dbReference>
<evidence type="ECO:0000256" key="6">
    <source>
        <dbReference type="SAM" id="SignalP"/>
    </source>
</evidence>
<keyword evidence="6" id="KW-0732">Signal</keyword>
<keyword evidence="3 4" id="KW-0408">Iron</keyword>
<dbReference type="AlphaFoldDB" id="A0A5C5XY75"/>
<feature type="signal peptide" evidence="6">
    <location>
        <begin position="1"/>
        <end position="21"/>
    </location>
</feature>
<keyword evidence="9" id="KW-1185">Reference proteome</keyword>
<dbReference type="Proteomes" id="UP000318478">
    <property type="component" value="Unassembled WGS sequence"/>
</dbReference>
<dbReference type="PROSITE" id="PS51007">
    <property type="entry name" value="CYTC"/>
    <property type="match status" value="1"/>
</dbReference>
<dbReference type="GO" id="GO:0046872">
    <property type="term" value="F:metal ion binding"/>
    <property type="evidence" value="ECO:0007669"/>
    <property type="project" value="UniProtKB-KW"/>
</dbReference>
<reference evidence="8 9" key="1">
    <citation type="submission" date="2019-02" db="EMBL/GenBank/DDBJ databases">
        <title>Deep-cultivation of Planctomycetes and their phenomic and genomic characterization uncovers novel biology.</title>
        <authorList>
            <person name="Wiegand S."/>
            <person name="Jogler M."/>
            <person name="Boedeker C."/>
            <person name="Pinto D."/>
            <person name="Vollmers J."/>
            <person name="Rivas-Marin E."/>
            <person name="Kohn T."/>
            <person name="Peeters S.H."/>
            <person name="Heuer A."/>
            <person name="Rast P."/>
            <person name="Oberbeckmann S."/>
            <person name="Bunk B."/>
            <person name="Jeske O."/>
            <person name="Meyerdierks A."/>
            <person name="Storesund J.E."/>
            <person name="Kallscheuer N."/>
            <person name="Luecker S."/>
            <person name="Lage O.M."/>
            <person name="Pohl T."/>
            <person name="Merkel B.J."/>
            <person name="Hornburger P."/>
            <person name="Mueller R.-W."/>
            <person name="Bruemmer F."/>
            <person name="Labrenz M."/>
            <person name="Spormann A.M."/>
            <person name="Op Den Camp H."/>
            <person name="Overmann J."/>
            <person name="Amann R."/>
            <person name="Jetten M.S.M."/>
            <person name="Mascher T."/>
            <person name="Medema M.H."/>
            <person name="Devos D.P."/>
            <person name="Kaster A.-K."/>
            <person name="Ovreas L."/>
            <person name="Rohde M."/>
            <person name="Galperin M.Y."/>
            <person name="Jogler C."/>
        </authorList>
    </citation>
    <scope>NUCLEOTIDE SEQUENCE [LARGE SCALE GENOMIC DNA]</scope>
    <source>
        <strain evidence="8 9">Pla123a</strain>
    </source>
</reference>
<evidence type="ECO:0000256" key="4">
    <source>
        <dbReference type="PROSITE-ProRule" id="PRU00433"/>
    </source>
</evidence>
<gene>
    <name evidence="8" type="ORF">Pla123a_45730</name>
</gene>
<organism evidence="8 9">
    <name type="scientific">Posidoniimonas polymericola</name>
    <dbReference type="NCBI Taxonomy" id="2528002"/>
    <lineage>
        <taxon>Bacteria</taxon>
        <taxon>Pseudomonadati</taxon>
        <taxon>Planctomycetota</taxon>
        <taxon>Planctomycetia</taxon>
        <taxon>Pirellulales</taxon>
        <taxon>Lacipirellulaceae</taxon>
        <taxon>Posidoniimonas</taxon>
    </lineage>
</organism>
<evidence type="ECO:0000256" key="5">
    <source>
        <dbReference type="SAM" id="MobiDB-lite"/>
    </source>
</evidence>
<dbReference type="InterPro" id="IPR011429">
    <property type="entry name" value="Cyt_c_Planctomycete-type"/>
</dbReference>
<keyword evidence="1 4" id="KW-0349">Heme</keyword>
<dbReference type="InterPro" id="IPR009056">
    <property type="entry name" value="Cyt_c-like_dom"/>
</dbReference>
<dbReference type="Pfam" id="PF07635">
    <property type="entry name" value="PSCyt1"/>
    <property type="match status" value="1"/>
</dbReference>
<dbReference type="InterPro" id="IPR036909">
    <property type="entry name" value="Cyt_c-like_dom_sf"/>
</dbReference>
<dbReference type="RefSeq" id="WP_197528210.1">
    <property type="nucleotide sequence ID" value="NZ_SJPO01000014.1"/>
</dbReference>
<evidence type="ECO:0000256" key="2">
    <source>
        <dbReference type="ARBA" id="ARBA00022723"/>
    </source>
</evidence>
<keyword evidence="2 4" id="KW-0479">Metal-binding</keyword>
<evidence type="ECO:0000313" key="9">
    <source>
        <dbReference type="Proteomes" id="UP000318478"/>
    </source>
</evidence>
<feature type="region of interest" description="Disordered" evidence="5">
    <location>
        <begin position="338"/>
        <end position="387"/>
    </location>
</feature>
<sequence length="387" mass="41178" precursor="true">MRSPRVLCFASVLFATLPASAESVDYATQIKPIFAASCTKCHGEKRQLGDLALHTDGLAAVIEDGLILQGDAESSGVYDRLILEPGDKLLMPKGGDPLPKEQIELIKQWIEEGAVLTSAAATPEPMKEHDEAAAAEPQPLPEPDPADAAKVQALADAGASIVPLYEGSPLLSLSYPSNPQQVTDESLDAIVAIAPNVAWLSLGGTAVTDAGVAKLAACQNLTRLHLEKTAVTDASADALASLQRLEYLNLYGTEVTDATLAKVGKLPALQRLYVWQAPVSYEAAKQLMAENSTLEINLGWDHPGVVRDRLKAELEQVAARKNEATEQAKTLETQLADAKQQLEASTTREAELKKELEALDKPAGTDDPADKPAEEQEPAEADKPADA</sequence>
<dbReference type="GO" id="GO:0009055">
    <property type="term" value="F:electron transfer activity"/>
    <property type="evidence" value="ECO:0007669"/>
    <property type="project" value="InterPro"/>
</dbReference>
<dbReference type="SUPFAM" id="SSF52047">
    <property type="entry name" value="RNI-like"/>
    <property type="match status" value="1"/>
</dbReference>
<feature type="region of interest" description="Disordered" evidence="5">
    <location>
        <begin position="120"/>
        <end position="146"/>
    </location>
</feature>
<dbReference type="GO" id="GO:0020037">
    <property type="term" value="F:heme binding"/>
    <property type="evidence" value="ECO:0007669"/>
    <property type="project" value="InterPro"/>
</dbReference>
<comment type="caution">
    <text evidence="8">The sequence shown here is derived from an EMBL/GenBank/DDBJ whole genome shotgun (WGS) entry which is preliminary data.</text>
</comment>
<proteinExistence type="predicted"/>
<feature type="compositionally biased region" description="Basic and acidic residues" evidence="5">
    <location>
        <begin position="346"/>
        <end position="387"/>
    </location>
</feature>
<feature type="chain" id="PRO_5022983294" evidence="6">
    <location>
        <begin position="22"/>
        <end position="387"/>
    </location>
</feature>
<dbReference type="PANTHER" id="PTHR35889">
    <property type="entry name" value="CYCLOINULO-OLIGOSACCHARIDE FRUCTANOTRANSFERASE-RELATED"/>
    <property type="match status" value="1"/>
</dbReference>